<accession>A0ACB8UK56</accession>
<keyword evidence="2" id="KW-1185">Reference proteome</keyword>
<evidence type="ECO:0000313" key="2">
    <source>
        <dbReference type="Proteomes" id="UP001055072"/>
    </source>
</evidence>
<evidence type="ECO:0000313" key="1">
    <source>
        <dbReference type="EMBL" id="KAI0094728.1"/>
    </source>
</evidence>
<dbReference type="Proteomes" id="UP001055072">
    <property type="component" value="Unassembled WGS sequence"/>
</dbReference>
<dbReference type="EMBL" id="MU274900">
    <property type="protein sequence ID" value="KAI0094728.1"/>
    <property type="molecule type" value="Genomic_DNA"/>
</dbReference>
<protein>
    <submittedName>
        <fullName evidence="1">Uncharacterized protein</fullName>
    </submittedName>
</protein>
<gene>
    <name evidence="1" type="ORF">BDY19DRAFT_39080</name>
</gene>
<name>A0ACB8UK56_9APHY</name>
<organism evidence="1 2">
    <name type="scientific">Irpex rosettiformis</name>
    <dbReference type="NCBI Taxonomy" id="378272"/>
    <lineage>
        <taxon>Eukaryota</taxon>
        <taxon>Fungi</taxon>
        <taxon>Dikarya</taxon>
        <taxon>Basidiomycota</taxon>
        <taxon>Agaricomycotina</taxon>
        <taxon>Agaricomycetes</taxon>
        <taxon>Polyporales</taxon>
        <taxon>Irpicaceae</taxon>
        <taxon>Irpex</taxon>
    </lineage>
</organism>
<comment type="caution">
    <text evidence="1">The sequence shown here is derived from an EMBL/GenBank/DDBJ whole genome shotgun (WGS) entry which is preliminary data.</text>
</comment>
<reference evidence="1" key="1">
    <citation type="journal article" date="2021" name="Environ. Microbiol.">
        <title>Gene family expansions and transcriptome signatures uncover fungal adaptations to wood decay.</title>
        <authorList>
            <person name="Hage H."/>
            <person name="Miyauchi S."/>
            <person name="Viragh M."/>
            <person name="Drula E."/>
            <person name="Min B."/>
            <person name="Chaduli D."/>
            <person name="Navarro D."/>
            <person name="Favel A."/>
            <person name="Norest M."/>
            <person name="Lesage-Meessen L."/>
            <person name="Balint B."/>
            <person name="Merenyi Z."/>
            <person name="de Eugenio L."/>
            <person name="Morin E."/>
            <person name="Martinez A.T."/>
            <person name="Baldrian P."/>
            <person name="Stursova M."/>
            <person name="Martinez M.J."/>
            <person name="Novotny C."/>
            <person name="Magnuson J.K."/>
            <person name="Spatafora J.W."/>
            <person name="Maurice S."/>
            <person name="Pangilinan J."/>
            <person name="Andreopoulos W."/>
            <person name="LaButti K."/>
            <person name="Hundley H."/>
            <person name="Na H."/>
            <person name="Kuo A."/>
            <person name="Barry K."/>
            <person name="Lipzen A."/>
            <person name="Henrissat B."/>
            <person name="Riley R."/>
            <person name="Ahrendt S."/>
            <person name="Nagy L.G."/>
            <person name="Grigoriev I.V."/>
            <person name="Martin F."/>
            <person name="Rosso M.N."/>
        </authorList>
    </citation>
    <scope>NUCLEOTIDE SEQUENCE</scope>
    <source>
        <strain evidence="1">CBS 384.51</strain>
    </source>
</reference>
<sequence length="298" mass="33901">MFVHVYVPFMRIYSLNFVDALGRIPVLEKLLIFRRIFHRLAAEEAVGKSTAVICWVDRILAKLGQVVHQSINFTFEKTPLTSTSFLNAVSCHLSTLGEHRGDTSLRAALQLPHTLPQIVSTIESEYASMAAIRLTVRIMFSMTMLQCPVGIKKGLSIDCAHRALQTFICKRGMELGDLNNFNQALEDRTIIAMALSMFAMLDLSESSEPDTRLRPHTQALMLEQISCVFVRKETDDCELNPIRPFLNLDAAQRLLIDWGVTIPWCWTVWNDERFLDYDVILCLVRFLYGDQSSIILEA</sequence>
<proteinExistence type="predicted"/>